<reference evidence="2" key="3">
    <citation type="submission" date="2015-04" db="EMBL/GenBank/DDBJ databases">
        <authorList>
            <consortium name="FlyBase"/>
        </authorList>
    </citation>
    <scope>NUCLEOTIDE SEQUENCE</scope>
    <source>
        <strain evidence="2">W501</strain>
    </source>
</reference>
<dbReference type="GO" id="GO:0003796">
    <property type="term" value="F:lysozyme activity"/>
    <property type="evidence" value="ECO:0007669"/>
    <property type="project" value="UniProtKB-EC"/>
</dbReference>
<name>A0A0J9RRS8_DROSI</name>
<keyword evidence="2" id="KW-0378">Hydrolase</keyword>
<evidence type="ECO:0000256" key="1">
    <source>
        <dbReference type="SAM" id="Phobius"/>
    </source>
</evidence>
<proteinExistence type="predicted"/>
<keyword evidence="2" id="KW-0326">Glycosidase</keyword>
<dbReference type="EMBL" id="CM002912">
    <property type="protein sequence ID" value="KMY98009.1"/>
    <property type="molecule type" value="Genomic_DNA"/>
</dbReference>
<keyword evidence="1" id="KW-1133">Transmembrane helix</keyword>
<organism evidence="2">
    <name type="scientific">Drosophila simulans</name>
    <name type="common">Fruit fly</name>
    <dbReference type="NCBI Taxonomy" id="7240"/>
    <lineage>
        <taxon>Eukaryota</taxon>
        <taxon>Metazoa</taxon>
        <taxon>Ecdysozoa</taxon>
        <taxon>Arthropoda</taxon>
        <taxon>Hexapoda</taxon>
        <taxon>Insecta</taxon>
        <taxon>Pterygota</taxon>
        <taxon>Neoptera</taxon>
        <taxon>Endopterygota</taxon>
        <taxon>Diptera</taxon>
        <taxon>Brachycera</taxon>
        <taxon>Muscomorpha</taxon>
        <taxon>Ephydroidea</taxon>
        <taxon>Drosophilidae</taxon>
        <taxon>Drosophila</taxon>
        <taxon>Sophophora</taxon>
    </lineage>
</organism>
<sequence length="116" mass="13117">MEPTCSSSVAELAKYSEDNVETDESKVVEHQEYAEALSMSGESRKRKRWTRRSCCTRQVLSTGAIFIALLLIIGAIYMHLRQKHHLGRLHINLKDRGQVEVLEEDFPMVTVAGVAD</sequence>
<reference evidence="2" key="1">
    <citation type="journal article" date="2013" name="Genome Res.">
        <title>A second-generation assembly of the Drosophila simulans genome provides new insights into patterns of lineage-specific divergence.</title>
        <authorList>
            <person name="Hu T.T."/>
            <person name="Eisen M.B."/>
            <person name="Thornton K.R."/>
            <person name="Andolfatto P."/>
        </authorList>
    </citation>
    <scope>NUCLEOTIDE SEQUENCE [LARGE SCALE GENOMIC DNA]</scope>
    <source>
        <strain evidence="2">W501</strain>
    </source>
</reference>
<dbReference type="Bgee" id="FBgn0185685">
    <property type="expression patterns" value="Expressed in adult organism and 2 other cell types or tissues"/>
</dbReference>
<keyword evidence="1" id="KW-0472">Membrane</keyword>
<feature type="transmembrane region" description="Helical" evidence="1">
    <location>
        <begin position="59"/>
        <end position="80"/>
    </location>
</feature>
<dbReference type="AlphaFoldDB" id="A0A0J9RRS8"/>
<keyword evidence="1" id="KW-0812">Transmembrane</keyword>
<dbReference type="OrthoDB" id="6337871at2759"/>
<dbReference type="Proteomes" id="UP000035880">
    <property type="component" value="Chromosome 3L"/>
</dbReference>
<dbReference type="EC" id="3.2.1.17" evidence="2"/>
<reference evidence="2" key="2">
    <citation type="submission" date="2014-06" db="EMBL/GenBank/DDBJ databases">
        <authorList>
            <person name="Hu T."/>
            <person name="Eisen M.B."/>
            <person name="Thornton K.R."/>
            <person name="Andolfatto P."/>
        </authorList>
    </citation>
    <scope>NUCLEOTIDE SEQUENCE</scope>
    <source>
        <strain evidence="2">W501</strain>
    </source>
</reference>
<evidence type="ECO:0000313" key="2">
    <source>
        <dbReference type="EMBL" id="KMY98009.1"/>
    </source>
</evidence>
<gene>
    <name evidence="2" type="primary">Dsim\GD13989</name>
    <name evidence="2" type="ORF">Dsimw501_GD13989</name>
</gene>
<protein>
    <submittedName>
        <fullName evidence="2">Uncharacterized protein, isoform B</fullName>
        <ecNumber evidence="2">3.2.1.17</ecNumber>
    </submittedName>
</protein>
<accession>A0A0J9RRS8</accession>